<feature type="domain" description="HTH araC/xylS-type" evidence="4">
    <location>
        <begin position="191"/>
        <end position="289"/>
    </location>
</feature>
<protein>
    <submittedName>
        <fullName evidence="5">Helix-turn-helix domain-containing protein</fullName>
    </submittedName>
</protein>
<keyword evidence="3" id="KW-0804">Transcription</keyword>
<dbReference type="RefSeq" id="WP_169404258.1">
    <property type="nucleotide sequence ID" value="NZ_JAADJU010000009.1"/>
</dbReference>
<dbReference type="SMART" id="SM00342">
    <property type="entry name" value="HTH_ARAC"/>
    <property type="match status" value="1"/>
</dbReference>
<evidence type="ECO:0000256" key="3">
    <source>
        <dbReference type="ARBA" id="ARBA00023163"/>
    </source>
</evidence>
<dbReference type="Pfam" id="PF12833">
    <property type="entry name" value="HTH_18"/>
    <property type="match status" value="1"/>
</dbReference>
<dbReference type="PROSITE" id="PS01124">
    <property type="entry name" value="HTH_ARAC_FAMILY_2"/>
    <property type="match status" value="1"/>
</dbReference>
<dbReference type="AlphaFoldDB" id="A0A848MNB8"/>
<dbReference type="GO" id="GO:0043565">
    <property type="term" value="F:sequence-specific DNA binding"/>
    <property type="evidence" value="ECO:0007669"/>
    <property type="project" value="InterPro"/>
</dbReference>
<gene>
    <name evidence="5" type="ORF">GW590_16885</name>
</gene>
<proteinExistence type="predicted"/>
<dbReference type="PANTHER" id="PTHR46796:SF6">
    <property type="entry name" value="ARAC SUBFAMILY"/>
    <property type="match status" value="1"/>
</dbReference>
<organism evidence="5 6">
    <name type="scientific">Rouxiella aceris</name>
    <dbReference type="NCBI Taxonomy" id="2703884"/>
    <lineage>
        <taxon>Bacteria</taxon>
        <taxon>Pseudomonadati</taxon>
        <taxon>Pseudomonadota</taxon>
        <taxon>Gammaproteobacteria</taxon>
        <taxon>Enterobacterales</taxon>
        <taxon>Yersiniaceae</taxon>
        <taxon>Rouxiella</taxon>
    </lineage>
</organism>
<reference evidence="5 6" key="2">
    <citation type="submission" date="2020-06" db="EMBL/GenBank/DDBJ databases">
        <title>Polyphasic characterization of a Rahnella strain isolated from tree sap.</title>
        <authorList>
            <person name="Kim I.S."/>
        </authorList>
    </citation>
    <scope>NUCLEOTIDE SEQUENCE [LARGE SCALE GENOMIC DNA]</scope>
    <source>
        <strain evidence="5 6">SAP-1</strain>
    </source>
</reference>
<name>A0A848MNB8_9GAMM</name>
<sequence length="292" mass="33482">MTRQYQAFETLKKHQAVLHDTVRLGSGMQLAAWSNKNDCVTQEDPDHHTLSLYIADGYECYHKTRAGWHNGGGPDRFCLMPKHNISSWDVRGALSFVHLYYTDDHLRQVIEQTWDRSPASIQVAEQVFNEDRQITQLYRHFLLSCQWQDNSNHLLLSSATNLLVTHLARQYTQLQWSLPQVRGGLSPSVLNRVKEYIHGHLADPLSLAELAQIAELSEYHFARMFKQSMGIAPHQYVMNARLIRAESLLRHTALDMTTIALDCGFSSTSHFSHRFKSLRGMAPSALRAELLR</sequence>
<evidence type="ECO:0000256" key="2">
    <source>
        <dbReference type="ARBA" id="ARBA00023125"/>
    </source>
</evidence>
<dbReference type="InterPro" id="IPR020449">
    <property type="entry name" value="Tscrpt_reg_AraC-type_HTH"/>
</dbReference>
<dbReference type="PROSITE" id="PS00041">
    <property type="entry name" value="HTH_ARAC_FAMILY_1"/>
    <property type="match status" value="1"/>
</dbReference>
<dbReference type="SUPFAM" id="SSF46689">
    <property type="entry name" value="Homeodomain-like"/>
    <property type="match status" value="2"/>
</dbReference>
<dbReference type="InterPro" id="IPR050204">
    <property type="entry name" value="AraC_XylS_family_regulators"/>
</dbReference>
<dbReference type="InterPro" id="IPR018062">
    <property type="entry name" value="HTH_AraC-typ_CS"/>
</dbReference>
<dbReference type="PANTHER" id="PTHR46796">
    <property type="entry name" value="HTH-TYPE TRANSCRIPTIONAL ACTIVATOR RHAS-RELATED"/>
    <property type="match status" value="1"/>
</dbReference>
<dbReference type="InterPro" id="IPR018060">
    <property type="entry name" value="HTH_AraC"/>
</dbReference>
<evidence type="ECO:0000256" key="1">
    <source>
        <dbReference type="ARBA" id="ARBA00023015"/>
    </source>
</evidence>
<accession>A0A848MNB8</accession>
<keyword evidence="6" id="KW-1185">Reference proteome</keyword>
<dbReference type="GO" id="GO:0003700">
    <property type="term" value="F:DNA-binding transcription factor activity"/>
    <property type="evidence" value="ECO:0007669"/>
    <property type="project" value="InterPro"/>
</dbReference>
<dbReference type="InterPro" id="IPR009057">
    <property type="entry name" value="Homeodomain-like_sf"/>
</dbReference>
<reference evidence="5 6" key="1">
    <citation type="submission" date="2020-01" db="EMBL/GenBank/DDBJ databases">
        <authorList>
            <person name="Lee S.D."/>
        </authorList>
    </citation>
    <scope>NUCLEOTIDE SEQUENCE [LARGE SCALE GENOMIC DNA]</scope>
    <source>
        <strain evidence="5 6">SAP-1</strain>
    </source>
</reference>
<comment type="caution">
    <text evidence="5">The sequence shown here is derived from an EMBL/GenBank/DDBJ whole genome shotgun (WGS) entry which is preliminary data.</text>
</comment>
<evidence type="ECO:0000259" key="4">
    <source>
        <dbReference type="PROSITE" id="PS01124"/>
    </source>
</evidence>
<evidence type="ECO:0000313" key="6">
    <source>
        <dbReference type="Proteomes" id="UP000585363"/>
    </source>
</evidence>
<dbReference type="EMBL" id="JAADJU010000009">
    <property type="protein sequence ID" value="NMP28540.1"/>
    <property type="molecule type" value="Genomic_DNA"/>
</dbReference>
<keyword evidence="1" id="KW-0805">Transcription regulation</keyword>
<keyword evidence="2" id="KW-0238">DNA-binding</keyword>
<dbReference type="PRINTS" id="PR00032">
    <property type="entry name" value="HTHARAC"/>
</dbReference>
<evidence type="ECO:0000313" key="5">
    <source>
        <dbReference type="EMBL" id="NMP28540.1"/>
    </source>
</evidence>
<dbReference type="Gene3D" id="1.10.10.60">
    <property type="entry name" value="Homeodomain-like"/>
    <property type="match status" value="2"/>
</dbReference>
<dbReference type="Proteomes" id="UP000585363">
    <property type="component" value="Unassembled WGS sequence"/>
</dbReference>